<dbReference type="EMBL" id="DSJL01000011">
    <property type="protein sequence ID" value="HEF65784.1"/>
    <property type="molecule type" value="Genomic_DNA"/>
</dbReference>
<keyword evidence="7" id="KW-0677">Repeat</keyword>
<evidence type="ECO:0000256" key="10">
    <source>
        <dbReference type="ARBA" id="ARBA00022989"/>
    </source>
</evidence>
<evidence type="ECO:0000256" key="9">
    <source>
        <dbReference type="ARBA" id="ARBA00022833"/>
    </source>
</evidence>
<keyword evidence="11 14" id="KW-0482">Metalloprotease</keyword>
<dbReference type="GO" id="GO:0005886">
    <property type="term" value="C:plasma membrane"/>
    <property type="evidence" value="ECO:0007669"/>
    <property type="project" value="UniProtKB-SubCell"/>
</dbReference>
<comment type="caution">
    <text evidence="17">The sequence shown here is derived from an EMBL/GenBank/DDBJ whole genome shotgun (WGS) entry which is preliminary data.</text>
</comment>
<evidence type="ECO:0000313" key="17">
    <source>
        <dbReference type="EMBL" id="HEF65784.1"/>
    </source>
</evidence>
<dbReference type="PROSITE" id="PS51371">
    <property type="entry name" value="CBS"/>
    <property type="match status" value="1"/>
</dbReference>
<evidence type="ECO:0000256" key="8">
    <source>
        <dbReference type="ARBA" id="ARBA00022801"/>
    </source>
</evidence>
<dbReference type="PANTHER" id="PTHR39188">
    <property type="entry name" value="MEMBRANE-ASSOCIATED ZINC METALLOPROTEASE M50B"/>
    <property type="match status" value="1"/>
</dbReference>
<feature type="binding site" evidence="16">
    <location>
        <position position="73"/>
    </location>
    <ligand>
        <name>Zn(2+)</name>
        <dbReference type="ChEBI" id="CHEBI:29105"/>
        <note>catalytic</note>
    </ligand>
</feature>
<keyword evidence="4 14" id="KW-0645">Protease</keyword>
<feature type="binding site" evidence="16">
    <location>
        <position position="77"/>
    </location>
    <ligand>
        <name>Zn(2+)</name>
        <dbReference type="ChEBI" id="CHEBI:29105"/>
        <note>catalytic</note>
    </ligand>
</feature>
<organism evidence="17">
    <name type="scientific">Thermomicrobium roseum</name>
    <dbReference type="NCBI Taxonomy" id="500"/>
    <lineage>
        <taxon>Bacteria</taxon>
        <taxon>Pseudomonadati</taxon>
        <taxon>Thermomicrobiota</taxon>
        <taxon>Thermomicrobia</taxon>
        <taxon>Thermomicrobiales</taxon>
        <taxon>Thermomicrobiaceae</taxon>
        <taxon>Thermomicrobium</taxon>
    </lineage>
</organism>
<feature type="binding site" evidence="16">
    <location>
        <position position="184"/>
    </location>
    <ligand>
        <name>Zn(2+)</name>
        <dbReference type="ChEBI" id="CHEBI:29105"/>
        <note>catalytic</note>
    </ligand>
</feature>
<dbReference type="AlphaFoldDB" id="A0A7C2B5C9"/>
<dbReference type="InterPro" id="IPR008915">
    <property type="entry name" value="Peptidase_M50"/>
</dbReference>
<feature type="transmembrane region" description="Helical" evidence="14">
    <location>
        <begin position="26"/>
        <end position="43"/>
    </location>
</feature>
<evidence type="ECO:0000256" key="11">
    <source>
        <dbReference type="ARBA" id="ARBA00023049"/>
    </source>
</evidence>
<dbReference type="GO" id="GO:0046872">
    <property type="term" value="F:metal ion binding"/>
    <property type="evidence" value="ECO:0007669"/>
    <property type="project" value="UniProtKB-UniRule"/>
</dbReference>
<proteinExistence type="inferred from homology"/>
<comment type="subcellular location">
    <subcellularLocation>
        <location evidence="1 14">Cell membrane</location>
        <topology evidence="1 14">Multi-pass membrane protein</topology>
    </subcellularLocation>
</comment>
<name>A0A7C2B5C9_THERO</name>
<keyword evidence="5 14" id="KW-0812">Transmembrane</keyword>
<evidence type="ECO:0000256" key="6">
    <source>
        <dbReference type="ARBA" id="ARBA00022723"/>
    </source>
</evidence>
<feature type="active site" evidence="15">
    <location>
        <position position="74"/>
    </location>
</feature>
<feature type="transmembrane region" description="Helical" evidence="14">
    <location>
        <begin position="55"/>
        <end position="76"/>
    </location>
</feature>
<accession>A0A7C2B5C9</accession>
<evidence type="ECO:0000256" key="3">
    <source>
        <dbReference type="ARBA" id="ARBA00022475"/>
    </source>
</evidence>
<dbReference type="InterPro" id="IPR046342">
    <property type="entry name" value="CBS_dom_sf"/>
</dbReference>
<keyword evidence="8 14" id="KW-0378">Hydrolase</keyword>
<dbReference type="Pfam" id="PF02163">
    <property type="entry name" value="Peptidase_M50"/>
    <property type="match status" value="1"/>
</dbReference>
<keyword evidence="6 14" id="KW-0479">Metal-binding</keyword>
<dbReference type="CDD" id="cd06161">
    <property type="entry name" value="S2P-M50_SpoIVFB"/>
    <property type="match status" value="1"/>
</dbReference>
<evidence type="ECO:0000256" key="4">
    <source>
        <dbReference type="ARBA" id="ARBA00022670"/>
    </source>
</evidence>
<evidence type="ECO:0000256" key="16">
    <source>
        <dbReference type="PIRSR" id="PIRSR006404-2"/>
    </source>
</evidence>
<reference evidence="17" key="1">
    <citation type="journal article" date="2020" name="mSystems">
        <title>Genome- and Community-Level Interaction Insights into Carbon Utilization and Element Cycling Functions of Hydrothermarchaeota in Hydrothermal Sediment.</title>
        <authorList>
            <person name="Zhou Z."/>
            <person name="Liu Y."/>
            <person name="Xu W."/>
            <person name="Pan J."/>
            <person name="Luo Z.H."/>
            <person name="Li M."/>
        </authorList>
    </citation>
    <scope>NUCLEOTIDE SEQUENCE [LARGE SCALE GENOMIC DNA]</scope>
    <source>
        <strain evidence="17">SpSt-222</strain>
    </source>
</reference>
<keyword evidence="9 14" id="KW-0862">Zinc</keyword>
<comment type="similarity">
    <text evidence="2 14">Belongs to the peptidase M50B family.</text>
</comment>
<comment type="cofactor">
    <cofactor evidence="14 16">
        <name>Zn(2+)</name>
        <dbReference type="ChEBI" id="CHEBI:29105"/>
    </cofactor>
    <text evidence="14 16">Binds 1 zinc ion per subunit.</text>
</comment>
<evidence type="ECO:0000256" key="13">
    <source>
        <dbReference type="ARBA" id="ARBA00023136"/>
    </source>
</evidence>
<dbReference type="GO" id="GO:0006508">
    <property type="term" value="P:proteolysis"/>
    <property type="evidence" value="ECO:0007669"/>
    <property type="project" value="UniProtKB-KW"/>
</dbReference>
<evidence type="ECO:0000256" key="14">
    <source>
        <dbReference type="PIRNR" id="PIRNR006404"/>
    </source>
</evidence>
<feature type="transmembrane region" description="Helical" evidence="14">
    <location>
        <begin position="158"/>
        <end position="181"/>
    </location>
</feature>
<evidence type="ECO:0000256" key="12">
    <source>
        <dbReference type="ARBA" id="ARBA00023122"/>
    </source>
</evidence>
<evidence type="ECO:0000256" key="2">
    <source>
        <dbReference type="ARBA" id="ARBA00007931"/>
    </source>
</evidence>
<dbReference type="Pfam" id="PF00571">
    <property type="entry name" value="CBS"/>
    <property type="match status" value="1"/>
</dbReference>
<feature type="transmembrane region" description="Helical" evidence="14">
    <location>
        <begin position="114"/>
        <end position="138"/>
    </location>
</feature>
<evidence type="ECO:0000256" key="5">
    <source>
        <dbReference type="ARBA" id="ARBA00022692"/>
    </source>
</evidence>
<protein>
    <recommendedName>
        <fullName evidence="14">Zinc metalloprotease</fullName>
    </recommendedName>
</protein>
<dbReference type="PANTHER" id="PTHR39188:SF3">
    <property type="entry name" value="STAGE IV SPORULATION PROTEIN FB"/>
    <property type="match status" value="1"/>
</dbReference>
<dbReference type="Gene3D" id="3.10.580.10">
    <property type="entry name" value="CBS-domain"/>
    <property type="match status" value="1"/>
</dbReference>
<evidence type="ECO:0000256" key="1">
    <source>
        <dbReference type="ARBA" id="ARBA00004651"/>
    </source>
</evidence>
<dbReference type="GO" id="GO:0008237">
    <property type="term" value="F:metallopeptidase activity"/>
    <property type="evidence" value="ECO:0007669"/>
    <property type="project" value="UniProtKB-UniRule"/>
</dbReference>
<feature type="transmembrane region" description="Helical" evidence="14">
    <location>
        <begin position="202"/>
        <end position="223"/>
    </location>
</feature>
<gene>
    <name evidence="17" type="ORF">ENP47_09335</name>
</gene>
<dbReference type="PIRSF" id="PIRSF006404">
    <property type="entry name" value="UCP006404_Pept_M50_CBS"/>
    <property type="match status" value="1"/>
</dbReference>
<evidence type="ECO:0000256" key="7">
    <source>
        <dbReference type="ARBA" id="ARBA00022737"/>
    </source>
</evidence>
<keyword evidence="13 14" id="KW-0472">Membrane</keyword>
<sequence>MSASDRFDDWGSTVGRAFHIATVRGVAVRLHPTLLLVIPWVLWHWGGRSVDPLRGALFGVFVLVAVFVSVVGHELAHALVAHRFGLAVRDVTLLPIGGLTRIEQGPLPPRREAIIALAGPALNLLVAIALFPIVSGMLVLRDATSLPALAQLVSETSVASLLALTMVSNVLLAVFNLIPAFPMDGGRVLRAWLSTVSERSRATRISVTAGYVVSLGALGLGVWLRDPTLPIAGLFLATAAFLEQRTLELERAMQRLPVGQFAVWDGGGVDPEEPLAHALRGGPRDLAVVRDGIVVGMLWRETVLRHANIAHLLRAADVMDRAFAAVSPQTSVYEAHRRMLASGHPAVPVVDPGNRYRGIFTSDRLTHVYRYVQSPRRTTARWILLARALGLLGR</sequence>
<keyword evidence="10 14" id="KW-1133">Transmembrane helix</keyword>
<dbReference type="SUPFAM" id="SSF54631">
    <property type="entry name" value="CBS-domain pair"/>
    <property type="match status" value="1"/>
</dbReference>
<dbReference type="CDD" id="cd02205">
    <property type="entry name" value="CBS_pair_SF"/>
    <property type="match status" value="1"/>
</dbReference>
<keyword evidence="3 14" id="KW-1003">Cell membrane</keyword>
<keyword evidence="12" id="KW-0129">CBS domain</keyword>
<dbReference type="InterPro" id="IPR000644">
    <property type="entry name" value="CBS_dom"/>
</dbReference>
<evidence type="ECO:0000256" key="15">
    <source>
        <dbReference type="PIRSR" id="PIRSR006404-1"/>
    </source>
</evidence>
<dbReference type="InterPro" id="IPR016483">
    <property type="entry name" value="UCP006404_Pept_M50_CBS"/>
</dbReference>